<dbReference type="SUPFAM" id="SSF55486">
    <property type="entry name" value="Metalloproteases ('zincins'), catalytic domain"/>
    <property type="match status" value="1"/>
</dbReference>
<accession>A0A928GGI8</accession>
<evidence type="ECO:0000313" key="2">
    <source>
        <dbReference type="EMBL" id="MBE6265116.1"/>
    </source>
</evidence>
<evidence type="ECO:0000313" key="3">
    <source>
        <dbReference type="Proteomes" id="UP000763088"/>
    </source>
</evidence>
<reference evidence="2" key="1">
    <citation type="submission" date="2019-04" db="EMBL/GenBank/DDBJ databases">
        <title>Evolution of Biomass-Degrading Anaerobic Consortia Revealed by Metagenomics.</title>
        <authorList>
            <person name="Peng X."/>
        </authorList>
    </citation>
    <scope>NUCLEOTIDE SEQUENCE</scope>
    <source>
        <strain evidence="2">SIG141</strain>
    </source>
</reference>
<keyword evidence="2" id="KW-0645">Protease</keyword>
<protein>
    <submittedName>
        <fullName evidence="2">M6 family metalloprotease domain-containing protein</fullName>
    </submittedName>
</protein>
<evidence type="ECO:0000256" key="1">
    <source>
        <dbReference type="SAM" id="SignalP"/>
    </source>
</evidence>
<keyword evidence="1" id="KW-0732">Signal</keyword>
<dbReference type="Proteomes" id="UP000763088">
    <property type="component" value="Unassembled WGS sequence"/>
</dbReference>
<dbReference type="GO" id="GO:0008237">
    <property type="term" value="F:metallopeptidase activity"/>
    <property type="evidence" value="ECO:0007669"/>
    <property type="project" value="UniProtKB-KW"/>
</dbReference>
<sequence>MIYVLLGLAVVTTASAQQRMSCIRTNAKAITRGSSYKLPLPMDFDPQMTYRQPVVLISFSDADFSMENPKEYYNRYFNEPGFNEGAGTGCAADYFRDQSGGRLNLQFDIYGPFKVSTTAGGHKAPYYGEDAIRSAVKKLCQTETTDFSIYDWDGDGKINQVLFIAASYSGNQTEGYIWPSSGDLDDKFPGGVYTYYYSVACEFWNDGSIGGFGVIGHEFCHCLGLPDIYPLGSATIFSVADEWDIMDGGDYINRGWCPPNLTAMERIYMKWDEPEELTEPTTITGMKPLGAGGKTYIIRNSGNENEYYLLENRQQVGWDYGCPGSGLLITHVDYSLPSWANNNVNISDSYFRYDVFHADGKDYITWDPTNGGGDYTKYTMDGLMRSKFLSTSPYPYTNPDTQVLNDMLTDTSSPASVLLHENAEGIKLMGKSITNIKVAADGTVSFDFMKGSTGIRAIENTQKNDDRWYDIQGRRLYKEPTRKGLYIHNGKLISKN</sequence>
<gene>
    <name evidence="2" type="ORF">E7102_01385</name>
</gene>
<name>A0A928GGI8_XYLRU</name>
<keyword evidence="2" id="KW-0482">Metalloprotease</keyword>
<dbReference type="EMBL" id="SUYD01000001">
    <property type="protein sequence ID" value="MBE6265116.1"/>
    <property type="molecule type" value="Genomic_DNA"/>
</dbReference>
<keyword evidence="2" id="KW-0378">Hydrolase</keyword>
<comment type="caution">
    <text evidence="2">The sequence shown here is derived from an EMBL/GenBank/DDBJ whole genome shotgun (WGS) entry which is preliminary data.</text>
</comment>
<dbReference type="PANTHER" id="PTHR41775">
    <property type="entry name" value="SECRETED PROTEIN-RELATED"/>
    <property type="match status" value="1"/>
</dbReference>
<dbReference type="GO" id="GO:0006508">
    <property type="term" value="P:proteolysis"/>
    <property type="evidence" value="ECO:0007669"/>
    <property type="project" value="InterPro"/>
</dbReference>
<feature type="signal peptide" evidence="1">
    <location>
        <begin position="1"/>
        <end position="16"/>
    </location>
</feature>
<dbReference type="NCBIfam" id="TIGR03296">
    <property type="entry name" value="M6dom_TIGR03296"/>
    <property type="match status" value="1"/>
</dbReference>
<dbReference type="InterPro" id="IPR008757">
    <property type="entry name" value="Peptidase_M6-like_domain"/>
</dbReference>
<proteinExistence type="predicted"/>
<dbReference type="AlphaFoldDB" id="A0A928GGI8"/>
<dbReference type="PANTHER" id="PTHR41775:SF1">
    <property type="entry name" value="PEPTIDASE M6-LIKE DOMAIN-CONTAINING PROTEIN"/>
    <property type="match status" value="1"/>
</dbReference>
<feature type="chain" id="PRO_5037347043" evidence="1">
    <location>
        <begin position="17"/>
        <end position="496"/>
    </location>
</feature>
<organism evidence="2 3">
    <name type="scientific">Xylanibacter ruminicola</name>
    <name type="common">Prevotella ruminicola</name>
    <dbReference type="NCBI Taxonomy" id="839"/>
    <lineage>
        <taxon>Bacteria</taxon>
        <taxon>Pseudomonadati</taxon>
        <taxon>Bacteroidota</taxon>
        <taxon>Bacteroidia</taxon>
        <taxon>Bacteroidales</taxon>
        <taxon>Prevotellaceae</taxon>
        <taxon>Xylanibacter</taxon>
    </lineage>
</organism>